<accession>A0A846YRJ5</accession>
<feature type="domain" description="Methyltransferase type 11" evidence="2">
    <location>
        <begin position="63"/>
        <end position="160"/>
    </location>
</feature>
<dbReference type="RefSeq" id="WP_067636664.1">
    <property type="nucleotide sequence ID" value="NZ_JAAXPI010000006.1"/>
</dbReference>
<dbReference type="EMBL" id="JAAXPI010000006">
    <property type="protein sequence ID" value="NKZ03430.1"/>
    <property type="molecule type" value="Genomic_DNA"/>
</dbReference>
<evidence type="ECO:0000259" key="2">
    <source>
        <dbReference type="Pfam" id="PF08241"/>
    </source>
</evidence>
<sequence length="300" mass="32713">MALTEPVASVAAELARLTAVEIRGLDFSRVVALVNEPNMPSGGGATVRRVIELAAPKTGRPILEVGSNTGYSSIEFASWVDAPVTGVDINPVSNEFARRKAAAAGVDNVSFVLGDGLRLPFPDASFDLVFCSNVTSFMADHRRARDEYYRVLANRGALVVVPIYYRTAPPETLRRSVEEAIGAPLPVTTREYWEDVFARPEATLIADEPYVYERQTRDRISAYVDRVVSAEHLAGLPEEKAGALREQLRYFYELFDENLTYAGFSIMVFRKGHPNPEPVLHRTRPAAAVTVGLAAAGGAG</sequence>
<proteinExistence type="predicted"/>
<dbReference type="GO" id="GO:0008757">
    <property type="term" value="F:S-adenosylmethionine-dependent methyltransferase activity"/>
    <property type="evidence" value="ECO:0007669"/>
    <property type="project" value="InterPro"/>
</dbReference>
<protein>
    <submittedName>
        <fullName evidence="3">Class I SAM-dependent methyltransferase</fullName>
    </submittedName>
</protein>
<keyword evidence="3" id="KW-0489">Methyltransferase</keyword>
<evidence type="ECO:0000313" key="3">
    <source>
        <dbReference type="EMBL" id="NKZ03430.1"/>
    </source>
</evidence>
<organism evidence="3 4">
    <name type="scientific">Actinomadura latina</name>
    <dbReference type="NCBI Taxonomy" id="163603"/>
    <lineage>
        <taxon>Bacteria</taxon>
        <taxon>Bacillati</taxon>
        <taxon>Actinomycetota</taxon>
        <taxon>Actinomycetes</taxon>
        <taxon>Streptosporangiales</taxon>
        <taxon>Thermomonosporaceae</taxon>
        <taxon>Actinomadura</taxon>
    </lineage>
</organism>
<gene>
    <name evidence="3" type="ORF">HGB48_06680</name>
</gene>
<dbReference type="GO" id="GO:0032259">
    <property type="term" value="P:methylation"/>
    <property type="evidence" value="ECO:0007669"/>
    <property type="project" value="UniProtKB-KW"/>
</dbReference>
<evidence type="ECO:0000256" key="1">
    <source>
        <dbReference type="ARBA" id="ARBA00022679"/>
    </source>
</evidence>
<dbReference type="PANTHER" id="PTHR44068:SF11">
    <property type="entry name" value="GERANYL DIPHOSPHATE 2-C-METHYLTRANSFERASE"/>
    <property type="match status" value="1"/>
</dbReference>
<dbReference type="Proteomes" id="UP000579250">
    <property type="component" value="Unassembled WGS sequence"/>
</dbReference>
<dbReference type="InterPro" id="IPR050447">
    <property type="entry name" value="Erg6_SMT_methyltransf"/>
</dbReference>
<comment type="caution">
    <text evidence="3">The sequence shown here is derived from an EMBL/GenBank/DDBJ whole genome shotgun (WGS) entry which is preliminary data.</text>
</comment>
<evidence type="ECO:0000313" key="4">
    <source>
        <dbReference type="Proteomes" id="UP000579250"/>
    </source>
</evidence>
<name>A0A846YRJ5_9ACTN</name>
<keyword evidence="4" id="KW-1185">Reference proteome</keyword>
<keyword evidence="1 3" id="KW-0808">Transferase</keyword>
<dbReference type="AlphaFoldDB" id="A0A846YRJ5"/>
<dbReference type="InterPro" id="IPR029063">
    <property type="entry name" value="SAM-dependent_MTases_sf"/>
</dbReference>
<dbReference type="CDD" id="cd02440">
    <property type="entry name" value="AdoMet_MTases"/>
    <property type="match status" value="1"/>
</dbReference>
<dbReference type="InterPro" id="IPR013216">
    <property type="entry name" value="Methyltransf_11"/>
</dbReference>
<dbReference type="SUPFAM" id="SSF53335">
    <property type="entry name" value="S-adenosyl-L-methionine-dependent methyltransferases"/>
    <property type="match status" value="1"/>
</dbReference>
<dbReference type="Pfam" id="PF08241">
    <property type="entry name" value="Methyltransf_11"/>
    <property type="match status" value="1"/>
</dbReference>
<dbReference type="PANTHER" id="PTHR44068">
    <property type="entry name" value="ZGC:194242"/>
    <property type="match status" value="1"/>
</dbReference>
<reference evidence="3 4" key="1">
    <citation type="submission" date="2020-04" db="EMBL/GenBank/DDBJ databases">
        <title>MicrobeNet Type strains.</title>
        <authorList>
            <person name="Nicholson A.C."/>
        </authorList>
    </citation>
    <scope>NUCLEOTIDE SEQUENCE [LARGE SCALE GENOMIC DNA]</scope>
    <source>
        <strain evidence="3 4">ATCC BAA-277</strain>
    </source>
</reference>
<dbReference type="Gene3D" id="3.40.50.150">
    <property type="entry name" value="Vaccinia Virus protein VP39"/>
    <property type="match status" value="1"/>
</dbReference>